<gene>
    <name evidence="3" type="ORF">APUU_31600A</name>
</gene>
<feature type="transmembrane region" description="Helical" evidence="2">
    <location>
        <begin position="51"/>
        <end position="71"/>
    </location>
</feature>
<name>A0A7R7XKW7_9EURO</name>
<feature type="compositionally biased region" description="Basic residues" evidence="1">
    <location>
        <begin position="34"/>
        <end position="45"/>
    </location>
</feature>
<keyword evidence="2" id="KW-0812">Transmembrane</keyword>
<feature type="transmembrane region" description="Helical" evidence="2">
    <location>
        <begin position="202"/>
        <end position="226"/>
    </location>
</feature>
<dbReference type="AlphaFoldDB" id="A0A7R7XKW7"/>
<feature type="region of interest" description="Disordered" evidence="1">
    <location>
        <begin position="1"/>
        <end position="46"/>
    </location>
</feature>
<dbReference type="GeneID" id="64973380"/>
<keyword evidence="2" id="KW-1133">Transmembrane helix</keyword>
<evidence type="ECO:0000256" key="1">
    <source>
        <dbReference type="SAM" id="MobiDB-lite"/>
    </source>
</evidence>
<evidence type="ECO:0000313" key="3">
    <source>
        <dbReference type="EMBL" id="BCS23375.1"/>
    </source>
</evidence>
<proteinExistence type="predicted"/>
<dbReference type="RefSeq" id="XP_041555569.1">
    <property type="nucleotide sequence ID" value="XM_041702823.1"/>
</dbReference>
<evidence type="ECO:0000313" key="4">
    <source>
        <dbReference type="Proteomes" id="UP000654913"/>
    </source>
</evidence>
<dbReference type="Pfam" id="PF06687">
    <property type="entry name" value="SUR7"/>
    <property type="match status" value="1"/>
</dbReference>
<evidence type="ECO:0000256" key="2">
    <source>
        <dbReference type="SAM" id="Phobius"/>
    </source>
</evidence>
<sequence>MGFFGGRGRGKGRNGRQNRGTQPYNAVPQGVSHGYHKSGGGKKSRSCNPKVACFAVLVWMAVVVMSVITLVGCMSKAPGIDQLYLVELRQNTSYEFRFDIGYFGGCISTSPLDESASSSSTHCVGNLRAPDLDDLTETFIEKLPSAGDLAPVLNTALPLARDLQTNVFFFPLPPIHLFFFGLSGIILLFGLGGKARSRAYKFGVVVAAVLGALAMTTAFIMCIGSLQAMNALELLIGGDNTDASTDANIIADPVRIDIGNGIRLHGAHRLAHVQYALAAFTMLFYVLLGTMYAKRKPDEPIVVMSANPMRCARR</sequence>
<accession>A0A7R7XKW7</accession>
<evidence type="ECO:0008006" key="5">
    <source>
        <dbReference type="Google" id="ProtNLM"/>
    </source>
</evidence>
<organism evidence="3 4">
    <name type="scientific">Aspergillus puulaauensis</name>
    <dbReference type="NCBI Taxonomy" id="1220207"/>
    <lineage>
        <taxon>Eukaryota</taxon>
        <taxon>Fungi</taxon>
        <taxon>Dikarya</taxon>
        <taxon>Ascomycota</taxon>
        <taxon>Pezizomycotina</taxon>
        <taxon>Eurotiomycetes</taxon>
        <taxon>Eurotiomycetidae</taxon>
        <taxon>Eurotiales</taxon>
        <taxon>Aspergillaceae</taxon>
        <taxon>Aspergillus</taxon>
    </lineage>
</organism>
<dbReference type="GO" id="GO:0005886">
    <property type="term" value="C:plasma membrane"/>
    <property type="evidence" value="ECO:0007669"/>
    <property type="project" value="InterPro"/>
</dbReference>
<dbReference type="InterPro" id="IPR009571">
    <property type="entry name" value="SUR7/Rim9-like_fungi"/>
</dbReference>
<reference evidence="3" key="2">
    <citation type="submission" date="2021-02" db="EMBL/GenBank/DDBJ databases">
        <title>Aspergillus puulaauensis MK2 genome sequence.</title>
        <authorList>
            <person name="Futagami T."/>
            <person name="Mori K."/>
            <person name="Kadooka C."/>
            <person name="Tanaka T."/>
        </authorList>
    </citation>
    <scope>NUCLEOTIDE SEQUENCE</scope>
    <source>
        <strain evidence="3">MK2</strain>
    </source>
</reference>
<dbReference type="OrthoDB" id="3524679at2759"/>
<feature type="transmembrane region" description="Helical" evidence="2">
    <location>
        <begin position="168"/>
        <end position="190"/>
    </location>
</feature>
<keyword evidence="2" id="KW-0472">Membrane</keyword>
<protein>
    <recommendedName>
        <fullName evidence="5">Actin cortical patch SUR7/pH-response regulator pali</fullName>
    </recommendedName>
</protein>
<dbReference type="KEGG" id="apuu:APUU_31600A"/>
<dbReference type="Proteomes" id="UP000654913">
    <property type="component" value="Chromosome 3"/>
</dbReference>
<feature type="transmembrane region" description="Helical" evidence="2">
    <location>
        <begin position="273"/>
        <end position="293"/>
    </location>
</feature>
<dbReference type="EMBL" id="AP024445">
    <property type="protein sequence ID" value="BCS23375.1"/>
    <property type="molecule type" value="Genomic_DNA"/>
</dbReference>
<reference evidence="3" key="1">
    <citation type="submission" date="2021-01" db="EMBL/GenBank/DDBJ databases">
        <authorList>
            <consortium name="Aspergillus puulaauensis MK2 genome sequencing consortium"/>
            <person name="Kazuki M."/>
            <person name="Futagami T."/>
        </authorList>
    </citation>
    <scope>NUCLEOTIDE SEQUENCE</scope>
    <source>
        <strain evidence="3">MK2</strain>
    </source>
</reference>
<keyword evidence="4" id="KW-1185">Reference proteome</keyword>